<keyword evidence="2" id="KW-1185">Reference proteome</keyword>
<gene>
    <name evidence="1" type="ORF">SPARVUS_LOCUS8800420</name>
</gene>
<proteinExistence type="predicted"/>
<reference evidence="1" key="1">
    <citation type="submission" date="2023-05" db="EMBL/GenBank/DDBJ databases">
        <authorList>
            <person name="Stuckert A."/>
        </authorList>
    </citation>
    <scope>NUCLEOTIDE SEQUENCE</scope>
</reference>
<dbReference type="EMBL" id="CATNWA010014965">
    <property type="protein sequence ID" value="CAI9577978.1"/>
    <property type="molecule type" value="Genomic_DNA"/>
</dbReference>
<evidence type="ECO:0000313" key="2">
    <source>
        <dbReference type="Proteomes" id="UP001162483"/>
    </source>
</evidence>
<comment type="caution">
    <text evidence="1">The sequence shown here is derived from an EMBL/GenBank/DDBJ whole genome shotgun (WGS) entry which is preliminary data.</text>
</comment>
<dbReference type="Proteomes" id="UP001162483">
    <property type="component" value="Unassembled WGS sequence"/>
</dbReference>
<accession>A0ABN9E059</accession>
<protein>
    <submittedName>
        <fullName evidence="1">Uncharacterized protein</fullName>
    </submittedName>
</protein>
<sequence length="73" mass="8214">MSLLKFLNFPPVPSRRSHGTEPERRMLASARGYGRGCCREDIVGAQEKVSAGGIPEQRCSVFPSVVRGYRLWY</sequence>
<name>A0ABN9E059_9NEOB</name>
<evidence type="ECO:0000313" key="1">
    <source>
        <dbReference type="EMBL" id="CAI9577978.1"/>
    </source>
</evidence>
<organism evidence="1 2">
    <name type="scientific">Staurois parvus</name>
    <dbReference type="NCBI Taxonomy" id="386267"/>
    <lineage>
        <taxon>Eukaryota</taxon>
        <taxon>Metazoa</taxon>
        <taxon>Chordata</taxon>
        <taxon>Craniata</taxon>
        <taxon>Vertebrata</taxon>
        <taxon>Euteleostomi</taxon>
        <taxon>Amphibia</taxon>
        <taxon>Batrachia</taxon>
        <taxon>Anura</taxon>
        <taxon>Neobatrachia</taxon>
        <taxon>Ranoidea</taxon>
        <taxon>Ranidae</taxon>
        <taxon>Staurois</taxon>
    </lineage>
</organism>